<gene>
    <name evidence="3" type="ORF">C1H46_018974</name>
</gene>
<dbReference type="SUPFAM" id="SSF52266">
    <property type="entry name" value="SGNH hydrolase"/>
    <property type="match status" value="1"/>
</dbReference>
<dbReference type="Gene3D" id="3.40.50.1110">
    <property type="entry name" value="SGNH hydrolase"/>
    <property type="match status" value="1"/>
</dbReference>
<dbReference type="PANTHER" id="PTHR31988">
    <property type="entry name" value="ESTERASE, PUTATIVE (DUF303)-RELATED"/>
    <property type="match status" value="1"/>
</dbReference>
<dbReference type="Proteomes" id="UP000315295">
    <property type="component" value="Unassembled WGS sequence"/>
</dbReference>
<accession>A0A540M9N8</accession>
<name>A0A540M9N8_MALBA</name>
<dbReference type="PANTHER" id="PTHR31988:SF19">
    <property type="entry name" value="9-O-ACETYL-N-ACETYLNEURAMINIC ACID DEACETYLASE-RELATED"/>
    <property type="match status" value="1"/>
</dbReference>
<protein>
    <recommendedName>
        <fullName evidence="2">Sialate O-acetylesterase domain-containing protein</fullName>
    </recommendedName>
</protein>
<proteinExistence type="predicted"/>
<evidence type="ECO:0000313" key="3">
    <source>
        <dbReference type="EMBL" id="TQD95416.1"/>
    </source>
</evidence>
<dbReference type="AlphaFoldDB" id="A0A540M9N8"/>
<evidence type="ECO:0000256" key="1">
    <source>
        <dbReference type="ARBA" id="ARBA00022801"/>
    </source>
</evidence>
<keyword evidence="4" id="KW-1185">Reference proteome</keyword>
<dbReference type="GO" id="GO:0016787">
    <property type="term" value="F:hydrolase activity"/>
    <property type="evidence" value="ECO:0007669"/>
    <property type="project" value="UniProtKB-KW"/>
</dbReference>
<evidence type="ECO:0000313" key="4">
    <source>
        <dbReference type="Proteomes" id="UP000315295"/>
    </source>
</evidence>
<dbReference type="STRING" id="106549.A0A540M9N8"/>
<keyword evidence="1" id="KW-0378">Hydrolase</keyword>
<dbReference type="InterPro" id="IPR036514">
    <property type="entry name" value="SGNH_hydro_sf"/>
</dbReference>
<evidence type="ECO:0000259" key="2">
    <source>
        <dbReference type="Pfam" id="PF03629"/>
    </source>
</evidence>
<sequence length="122" mass="13500">MIKGLLWYQGESDTSTPHDADAYRGNMTKLIENVREGLGLPSLPIIQVPILSGDNKYMEKGREAQLGMEIPNVMCVDARGLELKDDHLHLTSKSQVLQLGRLLADAYLQRFGPSEPDSHAAI</sequence>
<organism evidence="3 4">
    <name type="scientific">Malus baccata</name>
    <name type="common">Siberian crab apple</name>
    <name type="synonym">Pyrus baccata</name>
    <dbReference type="NCBI Taxonomy" id="106549"/>
    <lineage>
        <taxon>Eukaryota</taxon>
        <taxon>Viridiplantae</taxon>
        <taxon>Streptophyta</taxon>
        <taxon>Embryophyta</taxon>
        <taxon>Tracheophyta</taxon>
        <taxon>Spermatophyta</taxon>
        <taxon>Magnoliopsida</taxon>
        <taxon>eudicotyledons</taxon>
        <taxon>Gunneridae</taxon>
        <taxon>Pentapetalae</taxon>
        <taxon>rosids</taxon>
        <taxon>fabids</taxon>
        <taxon>Rosales</taxon>
        <taxon>Rosaceae</taxon>
        <taxon>Amygdaloideae</taxon>
        <taxon>Maleae</taxon>
        <taxon>Malus</taxon>
    </lineage>
</organism>
<dbReference type="InterPro" id="IPR052940">
    <property type="entry name" value="Carb_Esterase_6"/>
</dbReference>
<dbReference type="Pfam" id="PF03629">
    <property type="entry name" value="SASA"/>
    <property type="match status" value="1"/>
</dbReference>
<feature type="domain" description="Sialate O-acetylesterase" evidence="2">
    <location>
        <begin position="2"/>
        <end position="109"/>
    </location>
</feature>
<dbReference type="InterPro" id="IPR005181">
    <property type="entry name" value="SASA"/>
</dbReference>
<dbReference type="EMBL" id="VIEB01000315">
    <property type="protein sequence ID" value="TQD95416.1"/>
    <property type="molecule type" value="Genomic_DNA"/>
</dbReference>
<reference evidence="3 4" key="1">
    <citation type="journal article" date="2019" name="G3 (Bethesda)">
        <title>Sequencing of a Wild Apple (Malus baccata) Genome Unravels the Differences Between Cultivated and Wild Apple Species Regarding Disease Resistance and Cold Tolerance.</title>
        <authorList>
            <person name="Chen X."/>
        </authorList>
    </citation>
    <scope>NUCLEOTIDE SEQUENCE [LARGE SCALE GENOMIC DNA]</scope>
    <source>
        <strain evidence="4">cv. Shandingzi</strain>
        <tissue evidence="3">Leaves</tissue>
    </source>
</reference>
<comment type="caution">
    <text evidence="3">The sequence shown here is derived from an EMBL/GenBank/DDBJ whole genome shotgun (WGS) entry which is preliminary data.</text>
</comment>